<keyword evidence="6" id="KW-0812">Transmembrane</keyword>
<dbReference type="InterPro" id="IPR021184">
    <property type="entry name" value="TNF_CS"/>
</dbReference>
<dbReference type="GO" id="GO:0006955">
    <property type="term" value="P:immune response"/>
    <property type="evidence" value="ECO:0007669"/>
    <property type="project" value="InterPro"/>
</dbReference>
<feature type="transmembrane region" description="Helical" evidence="6">
    <location>
        <begin position="39"/>
        <end position="62"/>
    </location>
</feature>
<comment type="subcellular location">
    <subcellularLocation>
        <location evidence="1">Membrane</location>
    </subcellularLocation>
</comment>
<keyword evidence="3" id="KW-0202">Cytokine</keyword>
<evidence type="ECO:0000313" key="8">
    <source>
        <dbReference type="Proteomes" id="UP000192220"/>
    </source>
</evidence>
<gene>
    <name evidence="9" type="primary">LOC106532341</name>
</gene>
<evidence type="ECO:0000256" key="3">
    <source>
        <dbReference type="ARBA" id="ARBA00022514"/>
    </source>
</evidence>
<reference evidence="9" key="1">
    <citation type="submission" date="2025-08" db="UniProtKB">
        <authorList>
            <consortium name="RefSeq"/>
        </authorList>
    </citation>
    <scope>IDENTIFICATION</scope>
</reference>
<dbReference type="Gene3D" id="2.60.120.40">
    <property type="match status" value="1"/>
</dbReference>
<evidence type="ECO:0000256" key="4">
    <source>
        <dbReference type="ARBA" id="ARBA00023136"/>
    </source>
</evidence>
<dbReference type="RefSeq" id="XP_013883833.1">
    <property type="nucleotide sequence ID" value="XM_014028379.1"/>
</dbReference>
<feature type="domain" description="THD" evidence="7">
    <location>
        <begin position="110"/>
        <end position="256"/>
    </location>
</feature>
<dbReference type="KEGG" id="alim:106532341"/>
<dbReference type="PROSITE" id="PS00251">
    <property type="entry name" value="THD_1"/>
    <property type="match status" value="1"/>
</dbReference>
<keyword evidence="6" id="KW-1133">Transmembrane helix</keyword>
<organism evidence="8 9">
    <name type="scientific">Austrofundulus limnaeus</name>
    <name type="common">Annual killifish</name>
    <dbReference type="NCBI Taxonomy" id="52670"/>
    <lineage>
        <taxon>Eukaryota</taxon>
        <taxon>Metazoa</taxon>
        <taxon>Chordata</taxon>
        <taxon>Craniata</taxon>
        <taxon>Vertebrata</taxon>
        <taxon>Euteleostomi</taxon>
        <taxon>Actinopterygii</taxon>
        <taxon>Neopterygii</taxon>
        <taxon>Teleostei</taxon>
        <taxon>Neoteleostei</taxon>
        <taxon>Acanthomorphata</taxon>
        <taxon>Ovalentaria</taxon>
        <taxon>Atherinomorphae</taxon>
        <taxon>Cyprinodontiformes</taxon>
        <taxon>Rivulidae</taxon>
        <taxon>Austrofundulus</taxon>
    </lineage>
</organism>
<dbReference type="PANTHER" id="PTHR11471:SF56">
    <property type="entry name" value="TUMOR NECROSIS FACTOR LIGAND SUPERFAMILY MEMBER 14-LIKE"/>
    <property type="match status" value="1"/>
</dbReference>
<accession>A0A2I4CV17</accession>
<name>A0A2I4CV17_AUSLI</name>
<dbReference type="GO" id="GO:0016020">
    <property type="term" value="C:membrane"/>
    <property type="evidence" value="ECO:0007669"/>
    <property type="project" value="UniProtKB-SubCell"/>
</dbReference>
<dbReference type="Pfam" id="PF00229">
    <property type="entry name" value="TNF"/>
    <property type="match status" value="1"/>
</dbReference>
<evidence type="ECO:0000256" key="6">
    <source>
        <dbReference type="SAM" id="Phobius"/>
    </source>
</evidence>
<dbReference type="InterPro" id="IPR006052">
    <property type="entry name" value="TNF_dom"/>
</dbReference>
<evidence type="ECO:0000259" key="7">
    <source>
        <dbReference type="PROSITE" id="PS50049"/>
    </source>
</evidence>
<evidence type="ECO:0000313" key="9">
    <source>
        <dbReference type="RefSeq" id="XP_013883833.1"/>
    </source>
</evidence>
<dbReference type="AlphaFoldDB" id="A0A2I4CV17"/>
<dbReference type="CDD" id="cd00184">
    <property type="entry name" value="TNF"/>
    <property type="match status" value="1"/>
</dbReference>
<protein>
    <submittedName>
        <fullName evidence="9">Tumor necrosis factor ligand superfamily member 14</fullName>
    </submittedName>
</protein>
<dbReference type="GeneID" id="106532341"/>
<comment type="similarity">
    <text evidence="2">Belongs to the tumor necrosis factor family.</text>
</comment>
<keyword evidence="4 6" id="KW-0472">Membrane</keyword>
<dbReference type="SUPFAM" id="SSF49842">
    <property type="entry name" value="TNF-like"/>
    <property type="match status" value="1"/>
</dbReference>
<dbReference type="OrthoDB" id="6116320at2759"/>
<dbReference type="InterPro" id="IPR008983">
    <property type="entry name" value="Tumour_necrosis_fac-like_dom"/>
</dbReference>
<evidence type="ECO:0000256" key="5">
    <source>
        <dbReference type="SAM" id="MobiDB-lite"/>
    </source>
</evidence>
<evidence type="ECO:0000256" key="1">
    <source>
        <dbReference type="ARBA" id="ARBA00004370"/>
    </source>
</evidence>
<dbReference type="STRING" id="52670.A0A2I4CV17"/>
<dbReference type="GO" id="GO:0005125">
    <property type="term" value="F:cytokine activity"/>
    <property type="evidence" value="ECO:0007669"/>
    <property type="project" value="UniProtKB-KW"/>
</dbReference>
<feature type="compositionally biased region" description="Polar residues" evidence="5">
    <location>
        <begin position="70"/>
        <end position="89"/>
    </location>
</feature>
<dbReference type="Proteomes" id="UP000192220">
    <property type="component" value="Unplaced"/>
</dbReference>
<sequence>MSEAGTGAPPQVFVVDSQANYIPEPSGRKSKWAQEGTKILLLLLGLCILGLVVEGFLMYNVYQRIDALSPTSRQNSSAPSEQQGGTVSRQLAPEEPNEIRPLWTNKQRKPFAHLMGCNNPENWTDNVVEWATVGEAETNKIKYEKGKLIIEEDGIYYLYSKLEFNVAKECDTIFHKMMKKTDAYGHPFELLRSKSNRCFDPKPPSENIYNEEQDLRSSFLAGIYHLQKGDKIFVTLRKKQYLNPGSYENFMGAFMISQ</sequence>
<dbReference type="GO" id="GO:0005164">
    <property type="term" value="F:tumor necrosis factor receptor binding"/>
    <property type="evidence" value="ECO:0007669"/>
    <property type="project" value="InterPro"/>
</dbReference>
<dbReference type="SMART" id="SM00207">
    <property type="entry name" value="TNF"/>
    <property type="match status" value="1"/>
</dbReference>
<evidence type="ECO:0000256" key="2">
    <source>
        <dbReference type="ARBA" id="ARBA00008670"/>
    </source>
</evidence>
<dbReference type="InParanoid" id="A0A2I4CV17"/>
<dbReference type="PROSITE" id="PS50049">
    <property type="entry name" value="THD_2"/>
    <property type="match status" value="1"/>
</dbReference>
<dbReference type="GO" id="GO:0005615">
    <property type="term" value="C:extracellular space"/>
    <property type="evidence" value="ECO:0007669"/>
    <property type="project" value="UniProtKB-KW"/>
</dbReference>
<proteinExistence type="inferred from homology"/>
<dbReference type="PANTHER" id="PTHR11471">
    <property type="entry name" value="TUMOR NECROSIS FACTOR FAMILY MEMBER"/>
    <property type="match status" value="1"/>
</dbReference>
<feature type="region of interest" description="Disordered" evidence="5">
    <location>
        <begin position="70"/>
        <end position="97"/>
    </location>
</feature>
<keyword evidence="8" id="KW-1185">Reference proteome</keyword>